<organism evidence="4 5">
    <name type="scientific">Strongylocentrotus purpuratus</name>
    <name type="common">Purple sea urchin</name>
    <dbReference type="NCBI Taxonomy" id="7668"/>
    <lineage>
        <taxon>Eukaryota</taxon>
        <taxon>Metazoa</taxon>
        <taxon>Echinodermata</taxon>
        <taxon>Eleutherozoa</taxon>
        <taxon>Echinozoa</taxon>
        <taxon>Echinoidea</taxon>
        <taxon>Euechinoidea</taxon>
        <taxon>Echinacea</taxon>
        <taxon>Camarodonta</taxon>
        <taxon>Echinidea</taxon>
        <taxon>Strongylocentrotidae</taxon>
        <taxon>Strongylocentrotus</taxon>
    </lineage>
</organism>
<keyword evidence="2" id="KW-0472">Membrane</keyword>
<feature type="domain" description="Sulfotransferase" evidence="3">
    <location>
        <begin position="404"/>
        <end position="649"/>
    </location>
</feature>
<accession>A0A7M7NKT7</accession>
<dbReference type="KEGG" id="spu:100888984"/>
<keyword evidence="5" id="KW-1185">Reference proteome</keyword>
<reference evidence="4" key="2">
    <citation type="submission" date="2021-01" db="UniProtKB">
        <authorList>
            <consortium name="EnsemblMetazoa"/>
        </authorList>
    </citation>
    <scope>IDENTIFICATION</scope>
</reference>
<dbReference type="RefSeq" id="XP_030838099.1">
    <property type="nucleotide sequence ID" value="XM_030982239.1"/>
</dbReference>
<keyword evidence="2" id="KW-0812">Transmembrane</keyword>
<dbReference type="InterPro" id="IPR052654">
    <property type="entry name" value="CS_Sulfotransferase"/>
</dbReference>
<dbReference type="Proteomes" id="UP000007110">
    <property type="component" value="Unassembled WGS sequence"/>
</dbReference>
<dbReference type="OrthoDB" id="411451at2759"/>
<dbReference type="GeneID" id="100888984"/>
<dbReference type="SUPFAM" id="SSF52540">
    <property type="entry name" value="P-loop containing nucleoside triphosphate hydrolases"/>
    <property type="match status" value="1"/>
</dbReference>
<feature type="transmembrane region" description="Helical" evidence="2">
    <location>
        <begin position="9"/>
        <end position="29"/>
    </location>
</feature>
<keyword evidence="2" id="KW-1133">Transmembrane helix</keyword>
<evidence type="ECO:0000256" key="1">
    <source>
        <dbReference type="SAM" id="MobiDB-lite"/>
    </source>
</evidence>
<dbReference type="Gene3D" id="3.40.50.300">
    <property type="entry name" value="P-loop containing nucleotide triphosphate hydrolases"/>
    <property type="match status" value="1"/>
</dbReference>
<evidence type="ECO:0000313" key="5">
    <source>
        <dbReference type="Proteomes" id="UP000007110"/>
    </source>
</evidence>
<proteinExistence type="predicted"/>
<dbReference type="GO" id="GO:0019319">
    <property type="term" value="P:hexose biosynthetic process"/>
    <property type="evidence" value="ECO:0000318"/>
    <property type="project" value="GO_Central"/>
</dbReference>
<dbReference type="PANTHER" id="PTHR15723">
    <property type="entry name" value="CARBOHYDRATE SULFOTRANSFERASE 15"/>
    <property type="match status" value="1"/>
</dbReference>
<name>A0A7M7NKT7_STRPU</name>
<dbReference type="EnsemblMetazoa" id="XM_030982239">
    <property type="protein sequence ID" value="XP_030838099"/>
    <property type="gene ID" value="LOC100888984"/>
</dbReference>
<evidence type="ECO:0000313" key="4">
    <source>
        <dbReference type="EnsemblMetazoa" id="XP_030838099"/>
    </source>
</evidence>
<protein>
    <recommendedName>
        <fullName evidence="3">Sulfotransferase domain-containing protein</fullName>
    </recommendedName>
</protein>
<dbReference type="InterPro" id="IPR000863">
    <property type="entry name" value="Sulfotransferase_dom"/>
</dbReference>
<dbReference type="PANTHER" id="PTHR15723:SF0">
    <property type="entry name" value="CARBOHYDRATE SULFOTRANSFERASE 15"/>
    <property type="match status" value="1"/>
</dbReference>
<dbReference type="InterPro" id="IPR027417">
    <property type="entry name" value="P-loop_NTPase"/>
</dbReference>
<evidence type="ECO:0000256" key="2">
    <source>
        <dbReference type="SAM" id="Phobius"/>
    </source>
</evidence>
<reference evidence="5" key="1">
    <citation type="submission" date="2015-02" db="EMBL/GenBank/DDBJ databases">
        <title>Genome sequencing for Strongylocentrotus purpuratus.</title>
        <authorList>
            <person name="Murali S."/>
            <person name="Liu Y."/>
            <person name="Vee V."/>
            <person name="English A."/>
            <person name="Wang M."/>
            <person name="Skinner E."/>
            <person name="Han Y."/>
            <person name="Muzny D.M."/>
            <person name="Worley K.C."/>
            <person name="Gibbs R.A."/>
        </authorList>
    </citation>
    <scope>NUCLEOTIDE SEQUENCE</scope>
</reference>
<dbReference type="Pfam" id="PF00685">
    <property type="entry name" value="Sulfotransfer_1"/>
    <property type="match status" value="1"/>
</dbReference>
<evidence type="ECO:0000259" key="3">
    <source>
        <dbReference type="Pfam" id="PF00685"/>
    </source>
</evidence>
<dbReference type="InParanoid" id="A0A7M7NKT7"/>
<dbReference type="AlphaFoldDB" id="A0A7M7NKT7"/>
<feature type="region of interest" description="Disordered" evidence="1">
    <location>
        <begin position="241"/>
        <end position="263"/>
    </location>
</feature>
<dbReference type="GO" id="GO:0050659">
    <property type="term" value="F:N-acetylgalactosamine 4-sulfate 6-O-sulfotransferase activity"/>
    <property type="evidence" value="ECO:0000318"/>
    <property type="project" value="GO_Central"/>
</dbReference>
<sequence length="685" mass="78660">MNIKKAKRWFLILVVSSCLVVILLILSGYRFSHLHDHTLLLDWKNGRSQQQGVRGVKTQARNRIPGQTREPVDSIHLTRNHHVGIHESKYDKKDAVSSNPGIPQSDVSEMLTLIGDQIWRPPMENLASGKKNSGSLMLDNHGNKQTNLAETNVDAAHDMEGKADLQDLESSVWGLRSAESAANSDDIGESWIADQQIKGETQHNNQGEDFYHSESLVSNFFSTKSPVKFINVSRESWIDQKQTEDEAKQHHHNPGNSSTLASSLSARTFKRKVEVHHRQFQLSKGFRNQPDGRDIGVIKDEHIRHFASQKTSHKKMFSMKEDVVMELMPKYTNMPPVSQTEFLQLKANGILRRNISRELFNLAPEVFLKTPLTFSRQTRGQCWFVNDVNASANQRMRCLPYFYVMGMPKCGTTDLYAKIVRHDSVVNLLKEPHWWARKRVGRGIKGAKRRLSFNDYLHHFSNVVEAVFTKRKPKIYVGGDGSASTMWYILHYIGVKDKPDYPALPEIIREIQPEVKLIAMLREPVQRLYSDYMYFHHKVVNANDLHNLVESSISNFTSCTKSHSLRYCAGKRVRAQEARVTVGLYSVFLADWLKVFPRDSILILRLRDWNANCLTLLPKVYAFLEIETLSDTAIKMICNSWAQNVNSKTKFPMMNATVEILSDFYRPYNEDLAALLQDDRFLWLD</sequence>